<accession>A0ABU1YR10</accession>
<dbReference type="Gene3D" id="3.40.50.10110">
    <property type="entry name" value="DNA polymerase III subunit chi"/>
    <property type="match status" value="1"/>
</dbReference>
<dbReference type="Proteomes" id="UP001180453">
    <property type="component" value="Unassembled WGS sequence"/>
</dbReference>
<dbReference type="EC" id="2.7.7.7" evidence="1"/>
<proteinExistence type="predicted"/>
<keyword evidence="1" id="KW-0548">Nucleotidyltransferase</keyword>
<dbReference type="EMBL" id="JAVDXU010000003">
    <property type="protein sequence ID" value="MDR7271183.1"/>
    <property type="molecule type" value="Genomic_DNA"/>
</dbReference>
<keyword evidence="1" id="KW-0808">Transferase</keyword>
<sequence length="140" mass="15274">MTVQVSFYSDAADPLHFACRLIRRALASGKPVGVCVGPAQATRLDELLWSFDVAEFIPHRRWNGATPPAPGEVLLVDDAARLPHRGLLLNLGDDMPSDALAFERVLEVIGQAPERVQAGRARYRVYQQAGARLDHFSAAG</sequence>
<dbReference type="InterPro" id="IPR036768">
    <property type="entry name" value="PolIII_chi_sf"/>
</dbReference>
<name>A0ABU1YR10_ROSSA</name>
<dbReference type="Pfam" id="PF04364">
    <property type="entry name" value="DNA_pol3_chi"/>
    <property type="match status" value="1"/>
</dbReference>
<organism evidence="1 2">
    <name type="scientific">Roseateles saccharophilus</name>
    <name type="common">Pseudomonas saccharophila</name>
    <dbReference type="NCBI Taxonomy" id="304"/>
    <lineage>
        <taxon>Bacteria</taxon>
        <taxon>Pseudomonadati</taxon>
        <taxon>Pseudomonadota</taxon>
        <taxon>Betaproteobacteria</taxon>
        <taxon>Burkholderiales</taxon>
        <taxon>Sphaerotilaceae</taxon>
        <taxon>Roseateles</taxon>
    </lineage>
</organism>
<dbReference type="InterPro" id="IPR007459">
    <property type="entry name" value="DNA_pol3_chi"/>
</dbReference>
<gene>
    <name evidence="1" type="ORF">J2X20_003851</name>
</gene>
<dbReference type="PANTHER" id="PTHR38767">
    <property type="entry name" value="DNA POLYMERASE III SUBUNIT CHI"/>
    <property type="match status" value="1"/>
</dbReference>
<dbReference type="GO" id="GO:0003887">
    <property type="term" value="F:DNA-directed DNA polymerase activity"/>
    <property type="evidence" value="ECO:0007669"/>
    <property type="project" value="UniProtKB-EC"/>
</dbReference>
<keyword evidence="2" id="KW-1185">Reference proteome</keyword>
<dbReference type="PANTHER" id="PTHR38767:SF1">
    <property type="entry name" value="DNA POLYMERASE III SUBUNIT CHI"/>
    <property type="match status" value="1"/>
</dbReference>
<comment type="caution">
    <text evidence="1">The sequence shown here is derived from an EMBL/GenBank/DDBJ whole genome shotgun (WGS) entry which is preliminary data.</text>
</comment>
<protein>
    <submittedName>
        <fullName evidence="1">DNA polymerase-3 subunit chi</fullName>
        <ecNumber evidence="1">2.7.7.7</ecNumber>
    </submittedName>
</protein>
<dbReference type="SUPFAM" id="SSF102400">
    <property type="entry name" value="DNA polymerase III chi subunit"/>
    <property type="match status" value="1"/>
</dbReference>
<evidence type="ECO:0000313" key="1">
    <source>
        <dbReference type="EMBL" id="MDR7271183.1"/>
    </source>
</evidence>
<dbReference type="RefSeq" id="WP_310267963.1">
    <property type="nucleotide sequence ID" value="NZ_JAVDXU010000003.1"/>
</dbReference>
<reference evidence="1 2" key="1">
    <citation type="submission" date="2023-07" db="EMBL/GenBank/DDBJ databases">
        <title>Sorghum-associated microbial communities from plants grown in Nebraska, USA.</title>
        <authorList>
            <person name="Schachtman D."/>
        </authorList>
    </citation>
    <scope>NUCLEOTIDE SEQUENCE [LARGE SCALE GENOMIC DNA]</scope>
    <source>
        <strain evidence="1 2">BE314</strain>
    </source>
</reference>
<evidence type="ECO:0000313" key="2">
    <source>
        <dbReference type="Proteomes" id="UP001180453"/>
    </source>
</evidence>